<organism evidence="2 3">
    <name type="scientific">Acetobacterium paludosum</name>
    <dbReference type="NCBI Taxonomy" id="52693"/>
    <lineage>
        <taxon>Bacteria</taxon>
        <taxon>Bacillati</taxon>
        <taxon>Bacillota</taxon>
        <taxon>Clostridia</taxon>
        <taxon>Eubacteriales</taxon>
        <taxon>Eubacteriaceae</taxon>
        <taxon>Acetobacterium</taxon>
    </lineage>
</organism>
<dbReference type="GO" id="GO:0010181">
    <property type="term" value="F:FMN binding"/>
    <property type="evidence" value="ECO:0007669"/>
    <property type="project" value="InterPro"/>
</dbReference>
<name>A0A923HZS5_9FIRM</name>
<dbReference type="EMBL" id="WJBD01000014">
    <property type="protein sequence ID" value="MBC3889016.1"/>
    <property type="molecule type" value="Genomic_DNA"/>
</dbReference>
<comment type="caution">
    <text evidence="2">The sequence shown here is derived from an EMBL/GenBank/DDBJ whole genome shotgun (WGS) entry which is preliminary data.</text>
</comment>
<dbReference type="InterPro" id="IPR029039">
    <property type="entry name" value="Flavoprotein-like_sf"/>
</dbReference>
<gene>
    <name evidence="2" type="ORF">GH810_11895</name>
</gene>
<dbReference type="SUPFAM" id="SSF52218">
    <property type="entry name" value="Flavoproteins"/>
    <property type="match status" value="1"/>
</dbReference>
<dbReference type="Proteomes" id="UP000616595">
    <property type="component" value="Unassembled WGS sequence"/>
</dbReference>
<reference evidence="2" key="1">
    <citation type="submission" date="2019-10" db="EMBL/GenBank/DDBJ databases">
        <authorList>
            <person name="Ross D.E."/>
            <person name="Gulliver D."/>
        </authorList>
    </citation>
    <scope>NUCLEOTIDE SEQUENCE</scope>
    <source>
        <strain evidence="2">DER-2019</strain>
    </source>
</reference>
<dbReference type="InterPro" id="IPR008254">
    <property type="entry name" value="Flavodoxin/NO_synth"/>
</dbReference>
<protein>
    <submittedName>
        <fullName evidence="2">Flavodoxin</fullName>
    </submittedName>
</protein>
<keyword evidence="3" id="KW-1185">Reference proteome</keyword>
<proteinExistence type="predicted"/>
<dbReference type="PANTHER" id="PTHR39201:SF1">
    <property type="entry name" value="FLAVODOXIN-LIKE DOMAIN-CONTAINING PROTEIN"/>
    <property type="match status" value="1"/>
</dbReference>
<evidence type="ECO:0000313" key="2">
    <source>
        <dbReference type="EMBL" id="MBC3889016.1"/>
    </source>
</evidence>
<reference evidence="2" key="2">
    <citation type="submission" date="2020-10" db="EMBL/GenBank/DDBJ databases">
        <title>Comparative genomics of the Acetobacterium genus.</title>
        <authorList>
            <person name="Marshall C."/>
            <person name="May H."/>
            <person name="Norman S."/>
        </authorList>
    </citation>
    <scope>NUCLEOTIDE SEQUENCE</scope>
    <source>
        <strain evidence="2">DER-2019</strain>
    </source>
</reference>
<feature type="domain" description="Flavodoxin-like" evidence="1">
    <location>
        <begin position="20"/>
        <end position="150"/>
    </location>
</feature>
<evidence type="ECO:0000313" key="3">
    <source>
        <dbReference type="Proteomes" id="UP000616595"/>
    </source>
</evidence>
<sequence length="180" mass="20367">MIVKNTKKIGLSRKDRKKMKTAVIYYSLEGNMEFVAKKIGGNHAADLIRLIPKKEYPTGKVSKYVWGGKSATFGERPKLVNETIDLEKYDTLIIGSPVWAGTFTPPVHTFLHDYSISGKNIILVATSMSGEAEKCLAKMKDYLQDNNIMETFQFVEPLHQKDAGLDEKIRQIRKRIGDET</sequence>
<dbReference type="GO" id="GO:0016651">
    <property type="term" value="F:oxidoreductase activity, acting on NAD(P)H"/>
    <property type="evidence" value="ECO:0007669"/>
    <property type="project" value="UniProtKB-ARBA"/>
</dbReference>
<evidence type="ECO:0000259" key="1">
    <source>
        <dbReference type="Pfam" id="PF12682"/>
    </source>
</evidence>
<dbReference type="Pfam" id="PF12682">
    <property type="entry name" value="Flavodoxin_4"/>
    <property type="match status" value="1"/>
</dbReference>
<dbReference type="OrthoDB" id="9806505at2"/>
<accession>A0A923HZS5</accession>
<dbReference type="PANTHER" id="PTHR39201">
    <property type="entry name" value="EXPORTED PROTEIN-RELATED"/>
    <property type="match status" value="1"/>
</dbReference>
<dbReference type="AlphaFoldDB" id="A0A923HZS5"/>
<dbReference type="Gene3D" id="3.40.50.360">
    <property type="match status" value="1"/>
</dbReference>